<sequence>MKKLLLFAMLSIGLAFAAKAQAPQQFNYQGAARNANGSPLANKNIALRISILDASVTGTVQYMEVRNVTTNTLGLYAVAIGSAGASSSTGSIAGVTWASGLKFVKVEIDPDNGTNFSLAGTAQLLSVPYALYAANGPQGPKGDTGATGPAGAQGVAGIAGPQGPAGPAGATGAQGPIGLTGAQGATGAQGPKGDKGDTGPVGPSTGTAGGDLTGNFPNPTIASLQGKTLNAAAPSNNQVLLFDGTTWKPVTLDVSQLSGAKALTSTDLSISTNGATALLKDVIIDINAGAVSTVKLADGAVTNPKLADAAVTSVKIGSKEVKNINIGDSAVNTLQLFDKSVTTAKLADGAVTSIKIGNKEVKNINIDDAAVNTLQLADGSVTTPKLADAAVTSIKIGNKEVKNINIDDAAVNTLQLADGAVTTPKLADASVTIAKLTTNGVSDANKVYITNAATGKPELISRTLFANANAWALRGNTGNIDQNNNFLGNTDDVAINFLVNGLKSGRLGNSAETNISYGYKSLTANVSGFYNSAFGREALSVNISGYESSAFGYQVLQRSFSGINNSGFGSQALSANTVGSNNTALGTHTLLANGTGVANTAVGSLALEANNGDNNVALGCNAGSKNNGSGNVFIGSNAAGNSTNINNTLVIANSGTAYPLVAGNFNVNGGTLTLNGTSAATSTAYAPANTSTLNINGSVAAGILTFSTAGALTLDASHYTVRIKNAGAAVTVNLPVASTCKGRIYVLIKALSSGDVTLNSPVIMNDDSNLSTLTGAKTLTIQSDGSAWISIN</sequence>
<keyword evidence="4" id="KW-1185">Reference proteome</keyword>
<name>A0A366KM17_9SPHI</name>
<evidence type="ECO:0000256" key="1">
    <source>
        <dbReference type="SAM" id="MobiDB-lite"/>
    </source>
</evidence>
<organism evidence="3 4">
    <name type="scientific">Pedobacter miscanthi</name>
    <dbReference type="NCBI Taxonomy" id="2259170"/>
    <lineage>
        <taxon>Bacteria</taxon>
        <taxon>Pseudomonadati</taxon>
        <taxon>Bacteroidota</taxon>
        <taxon>Sphingobacteriia</taxon>
        <taxon>Sphingobacteriales</taxon>
        <taxon>Sphingobacteriaceae</taxon>
        <taxon>Pedobacter</taxon>
    </lineage>
</organism>
<evidence type="ECO:0008006" key="5">
    <source>
        <dbReference type="Google" id="ProtNLM"/>
    </source>
</evidence>
<keyword evidence="2" id="KW-0732">Signal</keyword>
<dbReference type="InterPro" id="IPR008160">
    <property type="entry name" value="Collagen"/>
</dbReference>
<feature type="chain" id="PRO_5016603352" description="Collagen-like protein" evidence="2">
    <location>
        <begin position="21"/>
        <end position="792"/>
    </location>
</feature>
<dbReference type="RefSeq" id="WP_113951787.1">
    <property type="nucleotide sequence ID" value="NZ_QNQU01000034.1"/>
</dbReference>
<feature type="compositionally biased region" description="Low complexity" evidence="1">
    <location>
        <begin position="149"/>
        <end position="189"/>
    </location>
</feature>
<dbReference type="OrthoDB" id="9765957at2"/>
<dbReference type="EMBL" id="QNQU01000034">
    <property type="protein sequence ID" value="RBQ02570.1"/>
    <property type="molecule type" value="Genomic_DNA"/>
</dbReference>
<dbReference type="PANTHER" id="PTHR24637:SF421">
    <property type="entry name" value="CUTICLE COLLAGEN DPY-2"/>
    <property type="match status" value="1"/>
</dbReference>
<feature type="region of interest" description="Disordered" evidence="1">
    <location>
        <begin position="139"/>
        <end position="221"/>
    </location>
</feature>
<feature type="signal peptide" evidence="2">
    <location>
        <begin position="1"/>
        <end position="20"/>
    </location>
</feature>
<dbReference type="PANTHER" id="PTHR24637">
    <property type="entry name" value="COLLAGEN"/>
    <property type="match status" value="1"/>
</dbReference>
<evidence type="ECO:0000256" key="2">
    <source>
        <dbReference type="SAM" id="SignalP"/>
    </source>
</evidence>
<proteinExistence type="predicted"/>
<comment type="caution">
    <text evidence="3">The sequence shown here is derived from an EMBL/GenBank/DDBJ whole genome shotgun (WGS) entry which is preliminary data.</text>
</comment>
<evidence type="ECO:0000313" key="3">
    <source>
        <dbReference type="EMBL" id="RBQ02570.1"/>
    </source>
</evidence>
<reference evidence="3 4" key="1">
    <citation type="submission" date="2018-07" db="EMBL/GenBank/DDBJ databases">
        <title>A draft genome of a endophytic bacteria, a new species of Pedobacter.</title>
        <authorList>
            <person name="Zhang Z.D."/>
            <person name="Chen Z.J."/>
        </authorList>
    </citation>
    <scope>NUCLEOTIDE SEQUENCE [LARGE SCALE GENOMIC DNA]</scope>
    <source>
        <strain evidence="3 4">RS10</strain>
    </source>
</reference>
<gene>
    <name evidence="3" type="ORF">DRW42_25930</name>
</gene>
<accession>A0A366KM17</accession>
<dbReference type="AlphaFoldDB" id="A0A366KM17"/>
<dbReference type="Pfam" id="PF01391">
    <property type="entry name" value="Collagen"/>
    <property type="match status" value="1"/>
</dbReference>
<protein>
    <recommendedName>
        <fullName evidence="5">Collagen-like protein</fullName>
    </recommendedName>
</protein>
<dbReference type="Proteomes" id="UP000252081">
    <property type="component" value="Unassembled WGS sequence"/>
</dbReference>
<evidence type="ECO:0000313" key="4">
    <source>
        <dbReference type="Proteomes" id="UP000252081"/>
    </source>
</evidence>